<keyword evidence="6" id="KW-0235">DNA replication</keyword>
<keyword evidence="4" id="KW-0808">Transferase</keyword>
<dbReference type="PANTHER" id="PTHR30478">
    <property type="entry name" value="DNA POLYMERASE III SUBUNIT BETA"/>
    <property type="match status" value="1"/>
</dbReference>
<keyword evidence="5" id="KW-0548">Nucleotidyltransferase</keyword>
<dbReference type="Pfam" id="PF02767">
    <property type="entry name" value="DNA_pol3_beta_2"/>
    <property type="match status" value="1"/>
</dbReference>
<evidence type="ECO:0000256" key="4">
    <source>
        <dbReference type="ARBA" id="ARBA00022679"/>
    </source>
</evidence>
<comment type="subcellular location">
    <subcellularLocation>
        <location evidence="1">Cytoplasm</location>
    </subcellularLocation>
</comment>
<dbReference type="InterPro" id="IPR046938">
    <property type="entry name" value="DNA_clamp_sf"/>
</dbReference>
<dbReference type="InterPro" id="IPR009061">
    <property type="entry name" value="DNA-bd_dom_put_sf"/>
</dbReference>
<dbReference type="GO" id="GO:0006355">
    <property type="term" value="P:regulation of DNA-templated transcription"/>
    <property type="evidence" value="ECO:0007669"/>
    <property type="project" value="InterPro"/>
</dbReference>
<evidence type="ECO:0000256" key="2">
    <source>
        <dbReference type="ARBA" id="ARBA00010752"/>
    </source>
</evidence>
<evidence type="ECO:0000256" key="6">
    <source>
        <dbReference type="ARBA" id="ARBA00022705"/>
    </source>
</evidence>
<dbReference type="PROSITE" id="PS50937">
    <property type="entry name" value="HTH_MERR_2"/>
    <property type="match status" value="1"/>
</dbReference>
<dbReference type="RefSeq" id="WP_132216810.1">
    <property type="nucleotide sequence ID" value="NZ_SLWN01000026.1"/>
</dbReference>
<dbReference type="EMBL" id="SLWN01000026">
    <property type="protein sequence ID" value="TCO13489.1"/>
    <property type="molecule type" value="Genomic_DNA"/>
</dbReference>
<dbReference type="AlphaFoldDB" id="A0A4R2GTE5"/>
<gene>
    <name evidence="10" type="ORF">EV652_12629</name>
</gene>
<dbReference type="GO" id="GO:0005737">
    <property type="term" value="C:cytoplasm"/>
    <property type="evidence" value="ECO:0007669"/>
    <property type="project" value="UniProtKB-SubCell"/>
</dbReference>
<comment type="similarity">
    <text evidence="2">Belongs to the beta sliding clamp family.</text>
</comment>
<reference evidence="10 11" key="1">
    <citation type="journal article" date="2015" name="Stand. Genomic Sci.">
        <title>Genomic Encyclopedia of Bacterial and Archaeal Type Strains, Phase III: the genomes of soil and plant-associated and newly described type strains.</title>
        <authorList>
            <person name="Whitman W.B."/>
            <person name="Woyke T."/>
            <person name="Klenk H.P."/>
            <person name="Zhou Y."/>
            <person name="Lilburn T.G."/>
            <person name="Beck B.J."/>
            <person name="De Vos P."/>
            <person name="Vandamme P."/>
            <person name="Eisen J.A."/>
            <person name="Garrity G."/>
            <person name="Hugenholtz P."/>
            <person name="Kyrpides N.C."/>
        </authorList>
    </citation>
    <scope>NUCLEOTIDE SEQUENCE [LARGE SCALE GENOMIC DNA]</scope>
    <source>
        <strain evidence="10 11">VKM Ac-2572</strain>
    </source>
</reference>
<keyword evidence="11" id="KW-1185">Reference proteome</keyword>
<dbReference type="GO" id="GO:0008408">
    <property type="term" value="F:3'-5' exonuclease activity"/>
    <property type="evidence" value="ECO:0007669"/>
    <property type="project" value="InterPro"/>
</dbReference>
<evidence type="ECO:0000313" key="11">
    <source>
        <dbReference type="Proteomes" id="UP000294508"/>
    </source>
</evidence>
<protein>
    <submittedName>
        <fullName evidence="10">MerR-like DNA binding protein</fullName>
    </submittedName>
</protein>
<dbReference type="InterPro" id="IPR001001">
    <property type="entry name" value="DNA_polIII_beta"/>
</dbReference>
<dbReference type="SMART" id="SM00480">
    <property type="entry name" value="POL3Bc"/>
    <property type="match status" value="1"/>
</dbReference>
<dbReference type="InterPro" id="IPR000551">
    <property type="entry name" value="MerR-type_HTH_dom"/>
</dbReference>
<name>A0A4R2GTE5_9ACTN</name>
<keyword evidence="7" id="KW-0239">DNA-directed DNA polymerase</keyword>
<dbReference type="Gene3D" id="3.10.150.10">
    <property type="entry name" value="DNA Polymerase III, subunit A, domain 2"/>
    <property type="match status" value="2"/>
</dbReference>
<dbReference type="OrthoDB" id="9801841at2"/>
<dbReference type="CDD" id="cd00140">
    <property type="entry name" value="beta_clamp"/>
    <property type="match status" value="1"/>
</dbReference>
<evidence type="ECO:0000256" key="7">
    <source>
        <dbReference type="ARBA" id="ARBA00022932"/>
    </source>
</evidence>
<evidence type="ECO:0000256" key="8">
    <source>
        <dbReference type="ARBA" id="ARBA00023125"/>
    </source>
</evidence>
<dbReference type="Proteomes" id="UP000294508">
    <property type="component" value="Unassembled WGS sequence"/>
</dbReference>
<evidence type="ECO:0000259" key="9">
    <source>
        <dbReference type="PROSITE" id="PS50937"/>
    </source>
</evidence>
<keyword evidence="3" id="KW-0963">Cytoplasm</keyword>
<dbReference type="PROSITE" id="PS00552">
    <property type="entry name" value="HTH_MERR_1"/>
    <property type="match status" value="1"/>
</dbReference>
<dbReference type="GO" id="GO:0009360">
    <property type="term" value="C:DNA polymerase III complex"/>
    <property type="evidence" value="ECO:0007669"/>
    <property type="project" value="InterPro"/>
</dbReference>
<dbReference type="SUPFAM" id="SSF55979">
    <property type="entry name" value="DNA clamp"/>
    <property type="match status" value="2"/>
</dbReference>
<dbReference type="SUPFAM" id="SSF46955">
    <property type="entry name" value="Putative DNA-binding domain"/>
    <property type="match status" value="1"/>
</dbReference>
<evidence type="ECO:0000313" key="10">
    <source>
        <dbReference type="EMBL" id="TCO13489.1"/>
    </source>
</evidence>
<dbReference type="Pfam" id="PF13411">
    <property type="entry name" value="MerR_1"/>
    <property type="match status" value="1"/>
</dbReference>
<proteinExistence type="inferred from homology"/>
<dbReference type="SMART" id="SM00422">
    <property type="entry name" value="HTH_MERR"/>
    <property type="match status" value="1"/>
</dbReference>
<feature type="domain" description="HTH merR-type" evidence="9">
    <location>
        <begin position="5"/>
        <end position="75"/>
    </location>
</feature>
<keyword evidence="8" id="KW-0238">DNA-binding</keyword>
<dbReference type="PANTHER" id="PTHR30478:SF0">
    <property type="entry name" value="BETA SLIDING CLAMP"/>
    <property type="match status" value="1"/>
</dbReference>
<evidence type="ECO:0000256" key="1">
    <source>
        <dbReference type="ARBA" id="ARBA00004496"/>
    </source>
</evidence>
<dbReference type="GO" id="GO:0003887">
    <property type="term" value="F:DNA-directed DNA polymerase activity"/>
    <property type="evidence" value="ECO:0007669"/>
    <property type="project" value="UniProtKB-KW"/>
</dbReference>
<dbReference type="GO" id="GO:0006271">
    <property type="term" value="P:DNA strand elongation involved in DNA replication"/>
    <property type="evidence" value="ECO:0007669"/>
    <property type="project" value="TreeGrafter"/>
</dbReference>
<comment type="caution">
    <text evidence="10">The sequence shown here is derived from an EMBL/GenBank/DDBJ whole genome shotgun (WGS) entry which is preliminary data.</text>
</comment>
<sequence>MTSSRLTISEFARLVGLAPSALRFYDDCGVLPPASVDETNGYRYYVPSQERRARLLRDLREIDLPLAEVRVALDAEPADLAAVVRAHLRTVEAKTAAARAAADHLLTQLSADRTVVVLGGPEFASAIRQVTPAAAAESGELPVLECVLIELGSDEVTFVATDRYRLSMRTVQPVEFSGAAARLLVPASELSGLSRWVAAGDAVRIEAGPGTAVIVRDGEERDLPLVSGDYPAYQVILEGLTPPGCRVVVDRAALRAALEGREVVAFDIDSGELRIDGDVKLEAIGSGSTKIGFTASLLAAALDASVGPDVLLEICASDRPVVVRSADQGTFTTLVMPVRLDS</sequence>
<evidence type="ECO:0000256" key="3">
    <source>
        <dbReference type="ARBA" id="ARBA00022490"/>
    </source>
</evidence>
<dbReference type="InterPro" id="IPR022637">
    <property type="entry name" value="DNA_polIII_beta_cen"/>
</dbReference>
<accession>A0A4R2GTE5</accession>
<organism evidence="10 11">
    <name type="scientific">Kribbella steppae</name>
    <dbReference type="NCBI Taxonomy" id="2512223"/>
    <lineage>
        <taxon>Bacteria</taxon>
        <taxon>Bacillati</taxon>
        <taxon>Actinomycetota</taxon>
        <taxon>Actinomycetes</taxon>
        <taxon>Propionibacteriales</taxon>
        <taxon>Kribbellaceae</taxon>
        <taxon>Kribbella</taxon>
    </lineage>
</organism>
<evidence type="ECO:0000256" key="5">
    <source>
        <dbReference type="ARBA" id="ARBA00022695"/>
    </source>
</evidence>
<dbReference type="GO" id="GO:0003677">
    <property type="term" value="F:DNA binding"/>
    <property type="evidence" value="ECO:0007669"/>
    <property type="project" value="UniProtKB-KW"/>
</dbReference>
<dbReference type="Gene3D" id="1.10.1660.10">
    <property type="match status" value="1"/>
</dbReference>